<evidence type="ECO:0000259" key="1">
    <source>
        <dbReference type="Pfam" id="PF00098"/>
    </source>
</evidence>
<gene>
    <name evidence="2" type="ORF">ANCCAN_11892</name>
</gene>
<dbReference type="InterPro" id="IPR001878">
    <property type="entry name" value="Znf_CCHC"/>
</dbReference>
<reference evidence="2 3" key="1">
    <citation type="submission" date="2014-10" db="EMBL/GenBank/DDBJ databases">
        <title>Draft genome of the hookworm Ancylostoma caninum.</title>
        <authorList>
            <person name="Mitreva M."/>
        </authorList>
    </citation>
    <scope>NUCLEOTIDE SEQUENCE [LARGE SCALE GENOMIC DNA]</scope>
    <source>
        <strain evidence="2 3">Baltimore</strain>
    </source>
</reference>
<dbReference type="GO" id="GO:0006508">
    <property type="term" value="P:proteolysis"/>
    <property type="evidence" value="ECO:0007669"/>
    <property type="project" value="InterPro"/>
</dbReference>
<dbReference type="InterPro" id="IPR001969">
    <property type="entry name" value="Aspartic_peptidase_AS"/>
</dbReference>
<dbReference type="InterPro" id="IPR021109">
    <property type="entry name" value="Peptidase_aspartic_dom_sf"/>
</dbReference>
<dbReference type="Gene3D" id="2.40.70.10">
    <property type="entry name" value="Acid Proteases"/>
    <property type="match status" value="1"/>
</dbReference>
<proteinExistence type="predicted"/>
<comment type="caution">
    <text evidence="2">The sequence shown here is derived from an EMBL/GenBank/DDBJ whole genome shotgun (WGS) entry which is preliminary data.</text>
</comment>
<evidence type="ECO:0000313" key="2">
    <source>
        <dbReference type="EMBL" id="RCN42150.1"/>
    </source>
</evidence>
<protein>
    <recommendedName>
        <fullName evidence="1">CCHC-type domain-containing protein</fullName>
    </recommendedName>
</protein>
<accession>A0A368GGI4</accession>
<dbReference type="SUPFAM" id="SSF50630">
    <property type="entry name" value="Acid proteases"/>
    <property type="match status" value="1"/>
</dbReference>
<sequence length="175" mass="19542">MKFRKSQQQDHCGRLGHIARDCRSKTENVKPSTSTQKELTSFSTALEGWLCTTEQRCAIEEFFGKRLVVPVTVMNMEVQALVDTGSETSIAPLNMFKRAKEQGVDIDAYVERVPKMAEVIIRDASGNKMEILDSIKLTIEAFGKSEKIPVYVSRALGDVLILGTNVLDRLGFKLT</sequence>
<dbReference type="EMBL" id="JOJR01000208">
    <property type="protein sequence ID" value="RCN42150.1"/>
    <property type="molecule type" value="Genomic_DNA"/>
</dbReference>
<dbReference type="AlphaFoldDB" id="A0A368GGI4"/>
<keyword evidence="3" id="KW-1185">Reference proteome</keyword>
<dbReference type="Pfam" id="PF00098">
    <property type="entry name" value="zf-CCHC"/>
    <property type="match status" value="1"/>
</dbReference>
<dbReference type="GO" id="GO:0008270">
    <property type="term" value="F:zinc ion binding"/>
    <property type="evidence" value="ECO:0007669"/>
    <property type="project" value="InterPro"/>
</dbReference>
<dbReference type="Proteomes" id="UP000252519">
    <property type="component" value="Unassembled WGS sequence"/>
</dbReference>
<dbReference type="CDD" id="cd00303">
    <property type="entry name" value="retropepsin_like"/>
    <property type="match status" value="1"/>
</dbReference>
<feature type="domain" description="CCHC-type" evidence="1">
    <location>
        <begin position="11"/>
        <end position="23"/>
    </location>
</feature>
<dbReference type="GO" id="GO:0004190">
    <property type="term" value="F:aspartic-type endopeptidase activity"/>
    <property type="evidence" value="ECO:0007669"/>
    <property type="project" value="InterPro"/>
</dbReference>
<organism evidence="2 3">
    <name type="scientific">Ancylostoma caninum</name>
    <name type="common">Dog hookworm</name>
    <dbReference type="NCBI Taxonomy" id="29170"/>
    <lineage>
        <taxon>Eukaryota</taxon>
        <taxon>Metazoa</taxon>
        <taxon>Ecdysozoa</taxon>
        <taxon>Nematoda</taxon>
        <taxon>Chromadorea</taxon>
        <taxon>Rhabditida</taxon>
        <taxon>Rhabditina</taxon>
        <taxon>Rhabditomorpha</taxon>
        <taxon>Strongyloidea</taxon>
        <taxon>Ancylostomatidae</taxon>
        <taxon>Ancylostomatinae</taxon>
        <taxon>Ancylostoma</taxon>
    </lineage>
</organism>
<dbReference type="GO" id="GO:0003676">
    <property type="term" value="F:nucleic acid binding"/>
    <property type="evidence" value="ECO:0007669"/>
    <property type="project" value="InterPro"/>
</dbReference>
<dbReference type="OrthoDB" id="5864927at2759"/>
<evidence type="ECO:0000313" key="3">
    <source>
        <dbReference type="Proteomes" id="UP000252519"/>
    </source>
</evidence>
<name>A0A368GGI4_ANCCA</name>
<dbReference type="PROSITE" id="PS00141">
    <property type="entry name" value="ASP_PROTEASE"/>
    <property type="match status" value="1"/>
</dbReference>